<name>Q3BNV0_XANE5</name>
<dbReference type="AlphaFoldDB" id="Q3BNV0"/>
<sequence>MLRGLGWLTRSGGCQVAADGALGTGVYERGTCRFRARPRPHGGERNRLAVCRGSSQRTASAAALRWRRWSLLRATAAIQLSHRNR</sequence>
<gene>
    <name evidence="1" type="ordered locus">XCV3832</name>
</gene>
<dbReference type="Proteomes" id="UP000007069">
    <property type="component" value="Chromosome"/>
</dbReference>
<evidence type="ECO:0000313" key="1">
    <source>
        <dbReference type="EMBL" id="CAJ25563.1"/>
    </source>
</evidence>
<dbReference type="HOGENOM" id="CLU_2511841_0_0_6"/>
<dbReference type="EMBL" id="AM039952">
    <property type="protein sequence ID" value="CAJ25563.1"/>
    <property type="molecule type" value="Genomic_DNA"/>
</dbReference>
<protein>
    <submittedName>
        <fullName evidence="1">Uncharacterized protein</fullName>
    </submittedName>
</protein>
<reference evidence="1 2" key="1">
    <citation type="journal article" date="2005" name="J. Bacteriol.">
        <title>Insights into genome plasticity and pathogenicity of the plant pathogenic Bacterium Xanthomonas campestris pv. vesicatoria revealed by the complete genome sequence.</title>
        <authorList>
            <person name="Thieme F."/>
            <person name="Koebnik R."/>
            <person name="Bekel T."/>
            <person name="Berger C."/>
            <person name="Boch J."/>
            <person name="Buettner D."/>
            <person name="Caldana C."/>
            <person name="Gaigalat L."/>
            <person name="Goesmann A."/>
            <person name="Kay S."/>
            <person name="Kirchner O."/>
            <person name="Lanz C."/>
            <person name="Linke B."/>
            <person name="McHardy A.C."/>
            <person name="Meyer F."/>
            <person name="Mittenhuber G."/>
            <person name="Nies D.H."/>
            <person name="Niesbach-Kloesgen U."/>
            <person name="Patschkowski T."/>
            <person name="Rueckert C."/>
            <person name="Rupp O."/>
            <person name="Schneicker S."/>
            <person name="Schuster S.C."/>
            <person name="Vorhoelter F.J."/>
            <person name="Weber E."/>
            <person name="Puehler A."/>
            <person name="Bonas U."/>
            <person name="Bartels D."/>
            <person name="Kaiser O."/>
        </authorList>
    </citation>
    <scope>NUCLEOTIDE SEQUENCE [LARGE SCALE GENOMIC DNA]</scope>
    <source>
        <strain evidence="1 2">85-10</strain>
    </source>
</reference>
<proteinExistence type="predicted"/>
<evidence type="ECO:0000313" key="2">
    <source>
        <dbReference type="Proteomes" id="UP000007069"/>
    </source>
</evidence>
<dbReference type="KEGG" id="xcv:XCV3832"/>
<organism evidence="2">
    <name type="scientific">Xanthomonas euvesicatoria pv. vesicatoria (strain 85-10)</name>
    <name type="common">Xanthomonas campestris pv. vesicatoria</name>
    <dbReference type="NCBI Taxonomy" id="316273"/>
    <lineage>
        <taxon>Bacteria</taxon>
        <taxon>Pseudomonadati</taxon>
        <taxon>Pseudomonadota</taxon>
        <taxon>Gammaproteobacteria</taxon>
        <taxon>Lysobacterales</taxon>
        <taxon>Lysobacteraceae</taxon>
        <taxon>Xanthomonas</taxon>
    </lineage>
</organism>
<accession>Q3BNV0</accession>